<dbReference type="InterPro" id="IPR018170">
    <property type="entry name" value="Aldo/ket_reductase_CS"/>
</dbReference>
<dbReference type="InterPro" id="IPR023210">
    <property type="entry name" value="NADP_OxRdtase_dom"/>
</dbReference>
<accession>A0AAD5E345</accession>
<evidence type="ECO:0000313" key="7">
    <source>
        <dbReference type="Proteomes" id="UP001206595"/>
    </source>
</evidence>
<dbReference type="InterPro" id="IPR020471">
    <property type="entry name" value="AKR"/>
</dbReference>
<keyword evidence="1" id="KW-0560">Oxidoreductase</keyword>
<evidence type="ECO:0000313" key="6">
    <source>
        <dbReference type="EMBL" id="KAI8575591.1"/>
    </source>
</evidence>
<dbReference type="EMBL" id="MU620976">
    <property type="protein sequence ID" value="KAI8575591.1"/>
    <property type="molecule type" value="Genomic_DNA"/>
</dbReference>
<dbReference type="SUPFAM" id="SSF51430">
    <property type="entry name" value="NAD(P)-linked oxidoreductase"/>
    <property type="match status" value="1"/>
</dbReference>
<organism evidence="6 7">
    <name type="scientific">Umbelopsis ramanniana AG</name>
    <dbReference type="NCBI Taxonomy" id="1314678"/>
    <lineage>
        <taxon>Eukaryota</taxon>
        <taxon>Fungi</taxon>
        <taxon>Fungi incertae sedis</taxon>
        <taxon>Mucoromycota</taxon>
        <taxon>Mucoromycotina</taxon>
        <taxon>Umbelopsidomycetes</taxon>
        <taxon>Umbelopsidales</taxon>
        <taxon>Umbelopsidaceae</taxon>
        <taxon>Umbelopsis</taxon>
    </lineage>
</organism>
<reference evidence="6" key="2">
    <citation type="journal article" date="2022" name="Proc. Natl. Acad. Sci. U.S.A.">
        <title>Diploid-dominant life cycles characterize the early evolution of Fungi.</title>
        <authorList>
            <person name="Amses K.R."/>
            <person name="Simmons D.R."/>
            <person name="Longcore J.E."/>
            <person name="Mondo S.J."/>
            <person name="Seto K."/>
            <person name="Jeronimo G.H."/>
            <person name="Bonds A.E."/>
            <person name="Quandt C.A."/>
            <person name="Davis W.J."/>
            <person name="Chang Y."/>
            <person name="Federici B.A."/>
            <person name="Kuo A."/>
            <person name="LaButti K."/>
            <person name="Pangilinan J."/>
            <person name="Andreopoulos W."/>
            <person name="Tritt A."/>
            <person name="Riley R."/>
            <person name="Hundley H."/>
            <person name="Johnson J."/>
            <person name="Lipzen A."/>
            <person name="Barry K."/>
            <person name="Lang B.F."/>
            <person name="Cuomo C.A."/>
            <person name="Buchler N.E."/>
            <person name="Grigoriev I.V."/>
            <person name="Spatafora J.W."/>
            <person name="Stajich J.E."/>
            <person name="James T.Y."/>
        </authorList>
    </citation>
    <scope>NUCLEOTIDE SEQUENCE</scope>
    <source>
        <strain evidence="6">AG</strain>
    </source>
</reference>
<sequence>MATSTIPVTKLNSGYELPVIGYGTYGGPNAPQEVYEGSKVALELGYRHFDTAYNYNTEASLAKAIKESGVPREKLFLTTKLWNTFHEPDRVKPACLKSLEKLDTEYLDMYLMHWPVSWPFNGYECEYDTLRPWKDGKIENLGISFIDTYKAMEQLVKDGLVRSIGVSNFTVPKLKALLEQCEIPPAVNQIELHPFLPQEELLSFCKEHNIHVTAFSPLSNPGIVKGKNRKTSLLEEPRLIEIAKKYGKSPGQTALNWGVQRGYSIVPKSVTPARIKANMETFSMAQEDIDYITQIGRDNPIRVCNSIFLWGPEHSVFEDE</sequence>
<dbReference type="PIRSF" id="PIRSF000097">
    <property type="entry name" value="AKR"/>
    <property type="match status" value="1"/>
</dbReference>
<proteinExistence type="predicted"/>
<reference evidence="6" key="1">
    <citation type="submission" date="2021-06" db="EMBL/GenBank/DDBJ databases">
        <authorList>
            <consortium name="DOE Joint Genome Institute"/>
            <person name="Mondo S.J."/>
            <person name="Amses K.R."/>
            <person name="Simmons D.R."/>
            <person name="Longcore J.E."/>
            <person name="Seto K."/>
            <person name="Alves G.H."/>
            <person name="Bonds A.E."/>
            <person name="Quandt C.A."/>
            <person name="Davis W.J."/>
            <person name="Chang Y."/>
            <person name="Letcher P.M."/>
            <person name="Powell M.J."/>
            <person name="Kuo A."/>
            <person name="Labutti K."/>
            <person name="Pangilinan J."/>
            <person name="Andreopoulos W."/>
            <person name="Tritt A."/>
            <person name="Riley R."/>
            <person name="Hundley H."/>
            <person name="Johnson J."/>
            <person name="Lipzen A."/>
            <person name="Barry K."/>
            <person name="Berbee M.L."/>
            <person name="Buchler N.E."/>
            <person name="Grigoriev I.V."/>
            <person name="Spatafora J.W."/>
            <person name="Stajich J.E."/>
            <person name="James T.Y."/>
        </authorList>
    </citation>
    <scope>NUCLEOTIDE SEQUENCE</scope>
    <source>
        <strain evidence="6">AG</strain>
    </source>
</reference>
<dbReference type="CDD" id="cd19071">
    <property type="entry name" value="AKR_AKR1-5-like"/>
    <property type="match status" value="1"/>
</dbReference>
<dbReference type="RefSeq" id="XP_051440595.1">
    <property type="nucleotide sequence ID" value="XM_051593791.1"/>
</dbReference>
<comment type="caution">
    <text evidence="6">The sequence shown here is derived from an EMBL/GenBank/DDBJ whole genome shotgun (WGS) entry which is preliminary data.</text>
</comment>
<dbReference type="FunFam" id="3.20.20.100:FF:000002">
    <property type="entry name" value="2,5-diketo-D-gluconic acid reductase A"/>
    <property type="match status" value="1"/>
</dbReference>
<dbReference type="Pfam" id="PF00248">
    <property type="entry name" value="Aldo_ket_red"/>
    <property type="match status" value="1"/>
</dbReference>
<evidence type="ECO:0000256" key="2">
    <source>
        <dbReference type="PIRSR" id="PIRSR000097-1"/>
    </source>
</evidence>
<dbReference type="Gene3D" id="3.20.20.100">
    <property type="entry name" value="NADP-dependent oxidoreductase domain"/>
    <property type="match status" value="1"/>
</dbReference>
<feature type="domain" description="NADP-dependent oxidoreductase" evidence="5">
    <location>
        <begin position="20"/>
        <end position="295"/>
    </location>
</feature>
<dbReference type="AlphaFoldDB" id="A0AAD5E345"/>
<gene>
    <name evidence="6" type="ORF">K450DRAFT_303431</name>
</gene>
<dbReference type="PANTHER" id="PTHR11732">
    <property type="entry name" value="ALDO/KETO REDUCTASE"/>
    <property type="match status" value="1"/>
</dbReference>
<dbReference type="GeneID" id="75919133"/>
<protein>
    <recommendedName>
        <fullName evidence="5">NADP-dependent oxidoreductase domain-containing protein</fullName>
    </recommendedName>
</protein>
<feature type="site" description="Lowers pKa of active site Tyr" evidence="4">
    <location>
        <position position="80"/>
    </location>
</feature>
<keyword evidence="7" id="KW-1185">Reference proteome</keyword>
<dbReference type="InterPro" id="IPR036812">
    <property type="entry name" value="NAD(P)_OxRdtase_dom_sf"/>
</dbReference>
<evidence type="ECO:0000256" key="3">
    <source>
        <dbReference type="PIRSR" id="PIRSR000097-2"/>
    </source>
</evidence>
<dbReference type="Proteomes" id="UP001206595">
    <property type="component" value="Unassembled WGS sequence"/>
</dbReference>
<evidence type="ECO:0000259" key="5">
    <source>
        <dbReference type="Pfam" id="PF00248"/>
    </source>
</evidence>
<dbReference type="GO" id="GO:0016616">
    <property type="term" value="F:oxidoreductase activity, acting on the CH-OH group of donors, NAD or NADP as acceptor"/>
    <property type="evidence" value="ECO:0007669"/>
    <property type="project" value="UniProtKB-ARBA"/>
</dbReference>
<evidence type="ECO:0000256" key="4">
    <source>
        <dbReference type="PIRSR" id="PIRSR000097-3"/>
    </source>
</evidence>
<name>A0AAD5E345_UMBRA</name>
<evidence type="ECO:0000256" key="1">
    <source>
        <dbReference type="ARBA" id="ARBA00023002"/>
    </source>
</evidence>
<feature type="active site" description="Proton donor" evidence="2">
    <location>
        <position position="55"/>
    </location>
</feature>
<feature type="binding site" evidence="3">
    <location>
        <position position="113"/>
    </location>
    <ligand>
        <name>substrate</name>
    </ligand>
</feature>
<dbReference type="PROSITE" id="PS00062">
    <property type="entry name" value="ALDOKETO_REDUCTASE_2"/>
    <property type="match status" value="1"/>
</dbReference>
<dbReference type="PRINTS" id="PR00069">
    <property type="entry name" value="ALDKETRDTASE"/>
</dbReference>